<dbReference type="Proteomes" id="UP000316292">
    <property type="component" value="Unassembled WGS sequence"/>
</dbReference>
<dbReference type="EMBL" id="VBOR01000120">
    <property type="protein sequence ID" value="TMQ47241.1"/>
    <property type="molecule type" value="Genomic_DNA"/>
</dbReference>
<dbReference type="InterPro" id="IPR014144">
    <property type="entry name" value="LigD_PE_domain"/>
</dbReference>
<evidence type="ECO:0000256" key="1">
    <source>
        <dbReference type="SAM" id="MobiDB-lite"/>
    </source>
</evidence>
<dbReference type="NCBIfam" id="TIGR02777">
    <property type="entry name" value="LigD_PE_dom"/>
    <property type="match status" value="1"/>
</dbReference>
<evidence type="ECO:0000313" key="4">
    <source>
        <dbReference type="Proteomes" id="UP000316292"/>
    </source>
</evidence>
<dbReference type="AlphaFoldDB" id="A0A538S7B1"/>
<protein>
    <recommendedName>
        <fullName evidence="2">DNA ligase D 3'-phosphoesterase domain-containing protein</fullName>
    </recommendedName>
</protein>
<feature type="domain" description="DNA ligase D 3'-phosphoesterase" evidence="2">
    <location>
        <begin position="36"/>
        <end position="141"/>
    </location>
</feature>
<accession>A0A538S7B1</accession>
<evidence type="ECO:0000259" key="2">
    <source>
        <dbReference type="Pfam" id="PF13298"/>
    </source>
</evidence>
<proteinExistence type="predicted"/>
<name>A0A538S7B1_UNCEI</name>
<evidence type="ECO:0000313" key="3">
    <source>
        <dbReference type="EMBL" id="TMQ47241.1"/>
    </source>
</evidence>
<feature type="region of interest" description="Disordered" evidence="1">
    <location>
        <begin position="1"/>
        <end position="29"/>
    </location>
</feature>
<reference evidence="3 4" key="1">
    <citation type="journal article" date="2019" name="Nat. Microbiol.">
        <title>Mediterranean grassland soil C-N compound turnover is dependent on rainfall and depth, and is mediated by genomically divergent microorganisms.</title>
        <authorList>
            <person name="Diamond S."/>
            <person name="Andeer P.F."/>
            <person name="Li Z."/>
            <person name="Crits-Christoph A."/>
            <person name="Burstein D."/>
            <person name="Anantharaman K."/>
            <person name="Lane K.R."/>
            <person name="Thomas B.C."/>
            <person name="Pan C."/>
            <person name="Northen T.R."/>
            <person name="Banfield J.F."/>
        </authorList>
    </citation>
    <scope>NUCLEOTIDE SEQUENCE [LARGE SCALE GENOMIC DNA]</scope>
    <source>
        <strain evidence="3">WS_1</strain>
    </source>
</reference>
<gene>
    <name evidence="3" type="ORF">E6K71_10535</name>
</gene>
<feature type="compositionally biased region" description="Basic and acidic residues" evidence="1">
    <location>
        <begin position="11"/>
        <end position="20"/>
    </location>
</feature>
<dbReference type="PANTHER" id="PTHR39465">
    <property type="entry name" value="DNA LIGASE D, 3'-PHOSPHOESTERASE DOMAIN"/>
    <property type="match status" value="1"/>
</dbReference>
<sequence>MTLTTYRRKRDFKETPEPKGKAKTKASRKGPLYVIQKHAASRLHYDFRLELDGVLKSWAVPKGPSLDPGEKRLAVEVEDHPLEYGSFEGTIPKGQYGGGSVLLWDRGTWTPLVDPHEGLRRGKLEFELHGKKLSGNWALIRMGGRGDEKGKKNWLLIKERDPGAKKGRR</sequence>
<comment type="caution">
    <text evidence="3">The sequence shown here is derived from an EMBL/GenBank/DDBJ whole genome shotgun (WGS) entry which is preliminary data.</text>
</comment>
<feature type="compositionally biased region" description="Basic residues" evidence="1">
    <location>
        <begin position="1"/>
        <end position="10"/>
    </location>
</feature>
<dbReference type="PANTHER" id="PTHR39465:SF1">
    <property type="entry name" value="DNA LIGASE D 3'-PHOSPHOESTERASE DOMAIN-CONTAINING PROTEIN"/>
    <property type="match status" value="1"/>
</dbReference>
<dbReference type="Pfam" id="PF13298">
    <property type="entry name" value="LigD_N"/>
    <property type="match status" value="1"/>
</dbReference>
<organism evidence="3 4">
    <name type="scientific">Eiseniibacteriota bacterium</name>
    <dbReference type="NCBI Taxonomy" id="2212470"/>
    <lineage>
        <taxon>Bacteria</taxon>
        <taxon>Candidatus Eiseniibacteriota</taxon>
    </lineage>
</organism>